<dbReference type="Gene3D" id="3.40.50.2300">
    <property type="match status" value="1"/>
</dbReference>
<evidence type="ECO:0000259" key="1">
    <source>
        <dbReference type="PROSITE" id="PS50110"/>
    </source>
</evidence>
<gene>
    <name evidence="2" type="ORF">LCGC14_0253870</name>
</gene>
<dbReference type="PROSITE" id="PS50110">
    <property type="entry name" value="RESPONSE_REGULATORY"/>
    <property type="match status" value="1"/>
</dbReference>
<dbReference type="InterPro" id="IPR011006">
    <property type="entry name" value="CheY-like_superfamily"/>
</dbReference>
<dbReference type="InterPro" id="IPR001789">
    <property type="entry name" value="Sig_transdc_resp-reg_receiver"/>
</dbReference>
<feature type="domain" description="Response regulatory" evidence="1">
    <location>
        <begin position="8"/>
        <end position="151"/>
    </location>
</feature>
<dbReference type="SUPFAM" id="SSF52172">
    <property type="entry name" value="CheY-like"/>
    <property type="match status" value="1"/>
</dbReference>
<accession>A0A0F9WNZ7</accession>
<dbReference type="EMBL" id="LAZR01000133">
    <property type="protein sequence ID" value="KKN87856.1"/>
    <property type="molecule type" value="Genomic_DNA"/>
</dbReference>
<protein>
    <recommendedName>
        <fullName evidence="1">Response regulatory domain-containing protein</fullName>
    </recommendedName>
</protein>
<comment type="caution">
    <text evidence="2">The sequence shown here is derived from an EMBL/GenBank/DDBJ whole genome shotgun (WGS) entry which is preliminary data.</text>
</comment>
<proteinExistence type="predicted"/>
<name>A0A0F9WNZ7_9ZZZZ</name>
<sequence length="155" mass="18114">MNDDPKKQILFVEDNYDLLRSVVHCIRRGHPDWEWHLVPDIDEAWQRVCTDNFDCLVLDVMLPTSCVDAPLNEEGIVLGKWIRNIPVRIRDTNDLIPPPNDETPTNRRIPILILTSRDIRPLEDLAKQLDASISQRDEDPDETLDKLAKLMKRRR</sequence>
<evidence type="ECO:0000313" key="2">
    <source>
        <dbReference type="EMBL" id="KKN87856.1"/>
    </source>
</evidence>
<dbReference type="AlphaFoldDB" id="A0A0F9WNZ7"/>
<reference evidence="2" key="1">
    <citation type="journal article" date="2015" name="Nature">
        <title>Complex archaea that bridge the gap between prokaryotes and eukaryotes.</title>
        <authorList>
            <person name="Spang A."/>
            <person name="Saw J.H."/>
            <person name="Jorgensen S.L."/>
            <person name="Zaremba-Niedzwiedzka K."/>
            <person name="Martijn J."/>
            <person name="Lind A.E."/>
            <person name="van Eijk R."/>
            <person name="Schleper C."/>
            <person name="Guy L."/>
            <person name="Ettema T.J."/>
        </authorList>
    </citation>
    <scope>NUCLEOTIDE SEQUENCE</scope>
</reference>
<dbReference type="GO" id="GO:0000160">
    <property type="term" value="P:phosphorelay signal transduction system"/>
    <property type="evidence" value="ECO:0007669"/>
    <property type="project" value="InterPro"/>
</dbReference>
<organism evidence="2">
    <name type="scientific">marine sediment metagenome</name>
    <dbReference type="NCBI Taxonomy" id="412755"/>
    <lineage>
        <taxon>unclassified sequences</taxon>
        <taxon>metagenomes</taxon>
        <taxon>ecological metagenomes</taxon>
    </lineage>
</organism>